<sequence length="217" mass="24480">MCDSTRMECVTFSRNRRHAYKCQETDASQERRGMLRCGRSHVYIKPECICSFYNVYEASMYHQYSSCPHGEESDVVTQLKCPDCLTYSLNNNGPCINGGKPTCKGDEVAPAITCDCPPNYQGKFCEEKMEFVTRLCVKISALSAIGLINCDLTKHDCVTYSRTRKYVYRCRETETSQDRQGLPLCTDTEDIIVSPEVSTGTRATTSTTDSSFQHLIT</sequence>
<proteinExistence type="predicted"/>
<dbReference type="SUPFAM" id="SSF57196">
    <property type="entry name" value="EGF/Laminin"/>
    <property type="match status" value="1"/>
</dbReference>
<dbReference type="AlphaFoldDB" id="A0A8W8JPZ7"/>
<evidence type="ECO:0000259" key="2">
    <source>
        <dbReference type="PROSITE" id="PS00022"/>
    </source>
</evidence>
<organism evidence="3 4">
    <name type="scientific">Magallana gigas</name>
    <name type="common">Pacific oyster</name>
    <name type="synonym">Crassostrea gigas</name>
    <dbReference type="NCBI Taxonomy" id="29159"/>
    <lineage>
        <taxon>Eukaryota</taxon>
        <taxon>Metazoa</taxon>
        <taxon>Spiralia</taxon>
        <taxon>Lophotrochozoa</taxon>
        <taxon>Mollusca</taxon>
        <taxon>Bivalvia</taxon>
        <taxon>Autobranchia</taxon>
        <taxon>Pteriomorphia</taxon>
        <taxon>Ostreida</taxon>
        <taxon>Ostreoidea</taxon>
        <taxon>Ostreidae</taxon>
        <taxon>Magallana</taxon>
    </lineage>
</organism>
<feature type="region of interest" description="Disordered" evidence="1">
    <location>
        <begin position="198"/>
        <end position="217"/>
    </location>
</feature>
<protein>
    <recommendedName>
        <fullName evidence="2">EGF-like domain-containing protein</fullName>
    </recommendedName>
</protein>
<feature type="domain" description="EGF-like" evidence="2">
    <location>
        <begin position="114"/>
        <end position="125"/>
    </location>
</feature>
<evidence type="ECO:0000313" key="3">
    <source>
        <dbReference type="EnsemblMetazoa" id="G20426.1:cds"/>
    </source>
</evidence>
<accession>A0A8W8JPZ7</accession>
<evidence type="ECO:0000313" key="4">
    <source>
        <dbReference type="Proteomes" id="UP000005408"/>
    </source>
</evidence>
<dbReference type="PROSITE" id="PS00022">
    <property type="entry name" value="EGF_1"/>
    <property type="match status" value="1"/>
</dbReference>
<dbReference type="Gene3D" id="2.10.25.10">
    <property type="entry name" value="Laminin"/>
    <property type="match status" value="1"/>
</dbReference>
<reference evidence="3" key="1">
    <citation type="submission" date="2022-08" db="UniProtKB">
        <authorList>
            <consortium name="EnsemblMetazoa"/>
        </authorList>
    </citation>
    <scope>IDENTIFICATION</scope>
    <source>
        <strain evidence="3">05x7-T-G4-1.051#20</strain>
    </source>
</reference>
<evidence type="ECO:0000256" key="1">
    <source>
        <dbReference type="SAM" id="MobiDB-lite"/>
    </source>
</evidence>
<keyword evidence="4" id="KW-1185">Reference proteome</keyword>
<dbReference type="Proteomes" id="UP000005408">
    <property type="component" value="Unassembled WGS sequence"/>
</dbReference>
<dbReference type="EnsemblMetazoa" id="G20426.1">
    <property type="protein sequence ID" value="G20426.1:cds"/>
    <property type="gene ID" value="G20426"/>
</dbReference>
<feature type="compositionally biased region" description="Low complexity" evidence="1">
    <location>
        <begin position="198"/>
        <end position="211"/>
    </location>
</feature>
<name>A0A8W8JPZ7_MAGGI</name>
<dbReference type="InterPro" id="IPR000742">
    <property type="entry name" value="EGF"/>
</dbReference>